<evidence type="ECO:0000313" key="2">
    <source>
        <dbReference type="EMBL" id="AKA76079.1"/>
    </source>
</evidence>
<evidence type="ECO:0000313" key="4">
    <source>
        <dbReference type="EMBL" id="AZF67848.1"/>
    </source>
</evidence>
<dbReference type="KEGG" id="ssof:SULC_1038"/>
<dbReference type="KEGG" id="ssol:SULB_1039"/>
<dbReference type="Proteomes" id="UP000033106">
    <property type="component" value="Chromosome"/>
</dbReference>
<dbReference type="EMBL" id="CP033239">
    <property type="protein sequence ID" value="AZF78320.1"/>
    <property type="molecule type" value="Genomic_DNA"/>
</dbReference>
<dbReference type="Proteomes" id="UP000033057">
    <property type="component" value="Chromosome"/>
</dbReference>
<dbReference type="EMBL" id="LT549890">
    <property type="protein sequence ID" value="SAI83576.1"/>
    <property type="molecule type" value="Genomic_DNA"/>
</dbReference>
<dbReference type="KEGG" id="ssoa:SULA_1037"/>
<reference evidence="13 14" key="1">
    <citation type="journal article" date="2015" name="Genome Announc.">
        <title>Complete Genome Sequence of Sulfolobus solfataricus Strain 98/2 and Evolved Derivatives.</title>
        <authorList>
            <person name="McCarthy S."/>
            <person name="Gradnigo J."/>
            <person name="Johnson T."/>
            <person name="Payne S."/>
            <person name="Lipzen A."/>
            <person name="Martin J."/>
            <person name="Schackwitz W."/>
            <person name="Moriyama E."/>
            <person name="Blum P."/>
        </authorList>
    </citation>
    <scope>NUCLEOTIDE SEQUENCE [LARGE SCALE GENOMIC DNA]</scope>
    <source>
        <strain evidence="13">98/2 SULC</strain>
        <strain evidence="1">SARC-B</strain>
        <strain evidence="2">SARC-C</strain>
        <strain evidence="3 15">SULA</strain>
        <strain evidence="14">SULB</strain>
    </source>
</reference>
<dbReference type="EMBL" id="CP011055">
    <property type="protein sequence ID" value="AKA73380.1"/>
    <property type="molecule type" value="Genomic_DNA"/>
</dbReference>
<dbReference type="EMBL" id="CP033241">
    <property type="protein sequence ID" value="AZF83566.1"/>
    <property type="molecule type" value="Genomic_DNA"/>
</dbReference>
<proteinExistence type="predicted"/>
<evidence type="ECO:0000313" key="14">
    <source>
        <dbReference type="Proteomes" id="UP000033085"/>
    </source>
</evidence>
<dbReference type="Proteomes" id="UP000033085">
    <property type="component" value="Chromosome"/>
</dbReference>
<evidence type="ECO:0000313" key="7">
    <source>
        <dbReference type="EMBL" id="AZF75713.1"/>
    </source>
</evidence>
<evidence type="ECO:0000313" key="24">
    <source>
        <dbReference type="Proteomes" id="UP000594632"/>
    </source>
</evidence>
<dbReference type="EMBL" id="CP033238">
    <property type="protein sequence ID" value="AZF75713.1"/>
    <property type="molecule type" value="Genomic_DNA"/>
</dbReference>
<dbReference type="EMBL" id="CP033236">
    <property type="protein sequence ID" value="AZF70468.1"/>
    <property type="molecule type" value="Genomic_DNA"/>
</dbReference>
<reference evidence="11 24" key="6">
    <citation type="journal article" date="2020" name="Nat. Commun.">
        <title>The structures of two archaeal type IV pili illuminate evolutionary relationships.</title>
        <authorList>
            <person name="Wang F."/>
            <person name="Baquero D.P."/>
            <person name="Su Z."/>
            <person name="Beltran L.C."/>
            <person name="Prangishvili D."/>
            <person name="Krupovic M."/>
            <person name="Egelman E.H."/>
        </authorList>
    </citation>
    <scope>NUCLEOTIDE SEQUENCE [LARGE SCALE GENOMIC DNA]</scope>
    <source>
        <strain evidence="11 24">POZ149</strain>
    </source>
</reference>
<dbReference type="Proteomes" id="UP000594632">
    <property type="component" value="Chromosome"/>
</dbReference>
<dbReference type="PATRIC" id="fig|2287.6.peg.1099"/>
<protein>
    <submittedName>
        <fullName evidence="1">Uncharacterized protein</fullName>
    </submittedName>
</protein>
<name>A0A0E3K7D9_SACSO</name>
<evidence type="ECO:0000313" key="3">
    <source>
        <dbReference type="EMBL" id="AKA78772.1"/>
    </source>
</evidence>
<reference evidence="12" key="2">
    <citation type="submission" date="2016-04" db="EMBL/GenBank/DDBJ databases">
        <authorList>
            <person name="Evans L.H."/>
            <person name="Alamgir A."/>
            <person name="Owens N."/>
            <person name="Weber N.D."/>
            <person name="Virtaneva K."/>
            <person name="Barbian K."/>
            <person name="Babar A."/>
            <person name="Rosenke K."/>
        </authorList>
    </citation>
    <scope>NUCLEOTIDE SEQUENCE</scope>
    <source>
        <strain evidence="12">P1</strain>
    </source>
</reference>
<dbReference type="EMBL" id="CP033237">
    <property type="protein sequence ID" value="AZF73088.1"/>
    <property type="molecule type" value="Genomic_DNA"/>
</dbReference>
<dbReference type="Proteomes" id="UP000275843">
    <property type="component" value="Chromosome"/>
</dbReference>
<gene>
    <name evidence="11" type="ORF">HFC64_11575</name>
    <name evidence="12" type="ORF">SSOP1_0022</name>
    <name evidence="3" type="ORF">SULA_1037</name>
    <name evidence="1" type="ORF">SULB_1039</name>
    <name evidence="2" type="ORF">SULC_1038</name>
    <name evidence="4" type="ORF">SULG_05095</name>
    <name evidence="5" type="ORF">SULH_05095</name>
    <name evidence="6" type="ORF">SULI_05095</name>
    <name evidence="7" type="ORF">SULM_05095</name>
    <name evidence="8" type="ORF">SULN_05095</name>
    <name evidence="9" type="ORF">SULO_05105</name>
    <name evidence="10" type="ORF">SULZ_05340</name>
</gene>
<evidence type="ECO:0000313" key="5">
    <source>
        <dbReference type="EMBL" id="AZF70468.1"/>
    </source>
</evidence>
<evidence type="ECO:0000313" key="1">
    <source>
        <dbReference type="EMBL" id="AKA73380.1"/>
    </source>
</evidence>
<dbReference type="EMBL" id="CP050869">
    <property type="protein sequence ID" value="QPG50360.1"/>
    <property type="molecule type" value="Genomic_DNA"/>
</dbReference>
<evidence type="ECO:0000313" key="23">
    <source>
        <dbReference type="Proteomes" id="UP000282269"/>
    </source>
</evidence>
<organism evidence="1 14">
    <name type="scientific">Saccharolobus solfataricus</name>
    <name type="common">Sulfolobus solfataricus</name>
    <dbReference type="NCBI Taxonomy" id="2287"/>
    <lineage>
        <taxon>Archaea</taxon>
        <taxon>Thermoproteota</taxon>
        <taxon>Thermoprotei</taxon>
        <taxon>Sulfolobales</taxon>
        <taxon>Sulfolobaceae</taxon>
        <taxon>Saccharolobus</taxon>
    </lineage>
</organism>
<reference evidence="1" key="5">
    <citation type="submission" date="2018-10" db="EMBL/GenBank/DDBJ databases">
        <authorList>
            <person name="McCarthy S."/>
            <person name="Gradnigo J."/>
            <person name="Johnson T."/>
            <person name="Payne S."/>
            <person name="Lipzen A."/>
            <person name="Schackwitz W."/>
            <person name="Martin J."/>
            <person name="Moriyama E."/>
            <person name="Blum P."/>
        </authorList>
    </citation>
    <scope>NUCLEOTIDE SEQUENCE</scope>
    <source>
        <strain evidence="1">SARC-B</strain>
        <strain evidence="2">SARC-C</strain>
        <strain evidence="3">SULA</strain>
    </source>
</reference>
<dbReference type="Proteomes" id="UP000273443">
    <property type="component" value="Chromosome"/>
</dbReference>
<accession>A0A0E3K7D9</accession>
<dbReference type="OrthoDB" id="34551at2157"/>
<reference evidence="17 18" key="4">
    <citation type="journal article" date="2018" name="Proc. Natl. Acad. Sci. U.S.A.">
        <title>Nonmutational mechanism of inheritance in the Archaeon Sulfolobus solfataricus.</title>
        <authorList>
            <person name="Payne S."/>
            <person name="McCarthy S."/>
            <person name="Johnson T."/>
            <person name="North E."/>
            <person name="Blum P."/>
        </authorList>
    </citation>
    <scope>NUCLEOTIDE SEQUENCE [LARGE SCALE GENOMIC DNA]</scope>
    <source>
        <strain evidence="5 17">SARC-H</strain>
        <strain evidence="6 21">SARC-I</strain>
        <strain evidence="8 22">SARC-N</strain>
        <strain evidence="9 23">SARC-O</strain>
        <strain evidence="10 18">SUL120</strain>
        <strain evidence="4 19">SULG</strain>
        <strain evidence="7 20">SULM</strain>
    </source>
</reference>
<evidence type="ECO:0000313" key="13">
    <source>
        <dbReference type="Proteomes" id="UP000033057"/>
    </source>
</evidence>
<evidence type="ECO:0000313" key="9">
    <source>
        <dbReference type="EMBL" id="AZF80926.1"/>
    </source>
</evidence>
<dbReference type="EMBL" id="CP011057">
    <property type="protein sequence ID" value="AKA78772.1"/>
    <property type="molecule type" value="Genomic_DNA"/>
</dbReference>
<dbReference type="OMA" id="TFKIVEC"/>
<dbReference type="Proteomes" id="UP000273194">
    <property type="component" value="Chromosome"/>
</dbReference>
<reference evidence="16" key="3">
    <citation type="submission" date="2016-04" db="EMBL/GenBank/DDBJ databases">
        <authorList>
            <person name="Shah S.A."/>
            <person name="Garrett R.A."/>
        </authorList>
    </citation>
    <scope>NUCLEOTIDE SEQUENCE [LARGE SCALE GENOMIC DNA]</scope>
    <source>
        <strain evidence="16">ATCC 35091 / DSM 1616 / JCM 8930 / NBRC 15331 / P1</strain>
    </source>
</reference>
<dbReference type="Proteomes" id="UP000278715">
    <property type="component" value="Chromosome"/>
</dbReference>
<sequence length="269" mass="31400">MIVEGYFLKYRDVIWSIKGCYHPDGYAVAIPRLFNGVKIKRLNDALEVVRTKFSNLLKYVDEIGFNVPLVPLNESEILDPFNAKIFNNRVREFLRFFNGDVGITGSYLYLGKGNDMDFLSFKPEHYYVLEELRKKGITKPLSTVEESEIETLDYSSFKILKSKRILEGIFEGRGYTFKIVQCEKFGPVREVKEFEGYVRILKSIKPFTIPVKYLVTDNHGNEYILTSFRTRFTELLPNMEIFIKGKILVRDEFNDMDLDIAEIVKLKSF</sequence>
<evidence type="ECO:0000313" key="17">
    <source>
        <dbReference type="Proteomes" id="UP000267993"/>
    </source>
</evidence>
<dbReference type="AlphaFoldDB" id="A0A0E3K7D9"/>
<dbReference type="Proteomes" id="UP000267993">
    <property type="component" value="Chromosome"/>
</dbReference>
<dbReference type="Proteomes" id="UP000269431">
    <property type="component" value="Chromosome"/>
</dbReference>
<dbReference type="Proteomes" id="UP000282269">
    <property type="component" value="Chromosome"/>
</dbReference>
<evidence type="ECO:0000313" key="21">
    <source>
        <dbReference type="Proteomes" id="UP000275843"/>
    </source>
</evidence>
<evidence type="ECO:0000313" key="19">
    <source>
        <dbReference type="Proteomes" id="UP000273194"/>
    </source>
</evidence>
<evidence type="ECO:0000313" key="15">
    <source>
        <dbReference type="Proteomes" id="UP000033106"/>
    </source>
</evidence>
<evidence type="ECO:0000313" key="11">
    <source>
        <dbReference type="EMBL" id="QPG50360.1"/>
    </source>
</evidence>
<dbReference type="GeneID" id="44128983"/>
<evidence type="ECO:0000313" key="18">
    <source>
        <dbReference type="Proteomes" id="UP000269431"/>
    </source>
</evidence>
<evidence type="ECO:0000313" key="22">
    <source>
        <dbReference type="Proteomes" id="UP000278715"/>
    </source>
</evidence>
<evidence type="ECO:0000313" key="6">
    <source>
        <dbReference type="EMBL" id="AZF73088.1"/>
    </source>
</evidence>
<dbReference type="EMBL" id="CP011056">
    <property type="protein sequence ID" value="AKA76079.1"/>
    <property type="molecule type" value="Genomic_DNA"/>
</dbReference>
<evidence type="ECO:0000313" key="8">
    <source>
        <dbReference type="EMBL" id="AZF78320.1"/>
    </source>
</evidence>
<dbReference type="GeneID" id="1455278"/>
<evidence type="ECO:0000313" key="12">
    <source>
        <dbReference type="EMBL" id="SAI83576.1"/>
    </source>
</evidence>
<evidence type="ECO:0000313" key="16">
    <source>
        <dbReference type="Proteomes" id="UP000076770"/>
    </source>
</evidence>
<evidence type="ECO:0000313" key="20">
    <source>
        <dbReference type="Proteomes" id="UP000273443"/>
    </source>
</evidence>
<dbReference type="EMBL" id="CP033235">
    <property type="protein sequence ID" value="AZF67848.1"/>
    <property type="molecule type" value="Genomic_DNA"/>
</dbReference>
<evidence type="ECO:0000313" key="10">
    <source>
        <dbReference type="EMBL" id="AZF83566.1"/>
    </source>
</evidence>
<dbReference type="RefSeq" id="WP_009989625.1">
    <property type="nucleotide sequence ID" value="NZ_CP011055.2"/>
</dbReference>
<dbReference type="EMBL" id="CP033240">
    <property type="protein sequence ID" value="AZF80926.1"/>
    <property type="molecule type" value="Genomic_DNA"/>
</dbReference>
<dbReference type="Proteomes" id="UP000076770">
    <property type="component" value="Chromosome i"/>
</dbReference>